<dbReference type="PANTHER" id="PTHR23083:SF464">
    <property type="entry name" value="TETRATRICOPEPTIDE REPEAT DOMAIN 7, ISOFORM A"/>
    <property type="match status" value="1"/>
</dbReference>
<feature type="repeat" description="TPR" evidence="5">
    <location>
        <begin position="762"/>
        <end position="795"/>
    </location>
</feature>
<dbReference type="Pfam" id="PF07719">
    <property type="entry name" value="TPR_2"/>
    <property type="match status" value="1"/>
</dbReference>
<dbReference type="InterPro" id="IPR013105">
    <property type="entry name" value="TPR_2"/>
</dbReference>
<evidence type="ECO:0000256" key="4">
    <source>
        <dbReference type="ARBA" id="ARBA00038251"/>
    </source>
</evidence>
<organism evidence="7 8">
    <name type="scientific">Loxostege sticticalis</name>
    <name type="common">Beet webworm moth</name>
    <dbReference type="NCBI Taxonomy" id="481309"/>
    <lineage>
        <taxon>Eukaryota</taxon>
        <taxon>Metazoa</taxon>
        <taxon>Ecdysozoa</taxon>
        <taxon>Arthropoda</taxon>
        <taxon>Hexapoda</taxon>
        <taxon>Insecta</taxon>
        <taxon>Pterygota</taxon>
        <taxon>Neoptera</taxon>
        <taxon>Endopterygota</taxon>
        <taxon>Lepidoptera</taxon>
        <taxon>Glossata</taxon>
        <taxon>Ditrysia</taxon>
        <taxon>Pyraloidea</taxon>
        <taxon>Crambidae</taxon>
        <taxon>Pyraustinae</taxon>
        <taxon>Loxostege</taxon>
    </lineage>
</organism>
<evidence type="ECO:0000313" key="8">
    <source>
        <dbReference type="Proteomes" id="UP001549920"/>
    </source>
</evidence>
<gene>
    <name evidence="7" type="ORF">ABMA27_002899</name>
</gene>
<evidence type="ECO:0000256" key="2">
    <source>
        <dbReference type="ARBA" id="ARBA00022737"/>
    </source>
</evidence>
<proteinExistence type="inferred from homology"/>
<dbReference type="Pfam" id="PF19440">
    <property type="entry name" value="TTC7_N"/>
    <property type="match status" value="1"/>
</dbReference>
<evidence type="ECO:0000256" key="3">
    <source>
        <dbReference type="ARBA" id="ARBA00022803"/>
    </source>
</evidence>
<evidence type="ECO:0000313" key="7">
    <source>
        <dbReference type="EMBL" id="KAL0880491.1"/>
    </source>
</evidence>
<keyword evidence="8" id="KW-1185">Reference proteome</keyword>
<dbReference type="Proteomes" id="UP001549920">
    <property type="component" value="Unassembled WGS sequence"/>
</dbReference>
<comment type="caution">
    <text evidence="7">The sequence shown here is derived from an EMBL/GenBank/DDBJ whole genome shotgun (WGS) entry which is preliminary data.</text>
</comment>
<dbReference type="InterPro" id="IPR019734">
    <property type="entry name" value="TPR_rpt"/>
</dbReference>
<accession>A0ABR3HVA2</accession>
<keyword evidence="2" id="KW-0677">Repeat</keyword>
<dbReference type="PROSITE" id="PS50005">
    <property type="entry name" value="TPR"/>
    <property type="match status" value="2"/>
</dbReference>
<sequence length="839" mass="91724">MTSRSKNAVRIYETEIDKSREESNWKKVVDLAQQLKARSPQHESLAHFLIGEGKLEAFLEEWPPTKENIERAQRELSEARGYLTLATDDAGKRAGVALDAHLLLGKLNYACGAYDDALKHYKLAELNTLTEKELPVRSIRIVAESYAIKGLCLEENAVPGSTSRYKQAEKEAETIRSFELASDLTLLYLQRAQAAGARAGPTLETALQRVPILHIRAGRLQNAIDRYRSMLTAVESASTQALRLTLTRQLAEVLMRGVTGQVYKAPVQLTVVPQQGTLTRRREDHVSEGPWKPKKYAGINQFVPRNEYEEVVLLLLVGEAMAVRDAVLSQSAEFEAARKHSLENAVAVIDLLALAAARWGQLCLVLESLERAMKFSFGCAHVWRQRALATAAAAPANPRPLHHEHLVPGSNAWSAGIRAHSVMKRATPLSPDDAPLRLVAANTCYNMGWIEDGIVLAEEALALQERDEGPLLARACLYAGIGHQMKAQKTNSRIEKESENETSLKLLLRSVQIDDNDHLAFYYLALQYMYLGMLNEAMDATRSCLAARAECGGGLRLATALWSCACAGPRATRALAAARLARHHYPTADWPLWALAALQLTWESGEAALATGKELLTLLNGAEAEAEADAEHNGYTELDALSDSQHADTHSNRDAASIRAESAGVYRVERALSDAASSAATTRARHRPRAQPRAQAWLLLADLCLRLGRVSAAAGCVSEAAALTPFSHLVLYTRGRVHAASGEWEEARTCFQNALAIHPTHLDSIVQLGAAYYNLGWLRLAEKSLREAAALEPSRADTWRRLSLVLAALGECGAAADAAAAALHLQPHAPSVPHHHLPL</sequence>
<protein>
    <recommendedName>
        <fullName evidence="6">Tetratricopeptide repeat protein 7 N-terminal domain-containing protein</fullName>
    </recommendedName>
</protein>
<comment type="similarity">
    <text evidence="4">Belongs to the YPP1 family.</text>
</comment>
<dbReference type="Gene3D" id="1.25.40.10">
    <property type="entry name" value="Tetratricopeptide repeat domain"/>
    <property type="match status" value="3"/>
</dbReference>
<evidence type="ECO:0000256" key="1">
    <source>
        <dbReference type="ARBA" id="ARBA00002550"/>
    </source>
</evidence>
<comment type="function">
    <text evidence="1">Involved in endocytosis.</text>
</comment>
<feature type="domain" description="Tetratricopeptide repeat protein 7 N-terminal" evidence="6">
    <location>
        <begin position="1"/>
        <end position="369"/>
    </location>
</feature>
<evidence type="ECO:0000259" key="6">
    <source>
        <dbReference type="Pfam" id="PF19440"/>
    </source>
</evidence>
<dbReference type="SMART" id="SM00028">
    <property type="entry name" value="TPR"/>
    <property type="match status" value="7"/>
</dbReference>
<dbReference type="EMBL" id="JBEUOH010000013">
    <property type="protein sequence ID" value="KAL0880491.1"/>
    <property type="molecule type" value="Genomic_DNA"/>
</dbReference>
<name>A0ABR3HVA2_LOXSC</name>
<dbReference type="InterPro" id="IPR011990">
    <property type="entry name" value="TPR-like_helical_dom_sf"/>
</dbReference>
<dbReference type="InterPro" id="IPR045819">
    <property type="entry name" value="TTC7_N"/>
</dbReference>
<reference evidence="7 8" key="1">
    <citation type="submission" date="2024-06" db="EMBL/GenBank/DDBJ databases">
        <title>A chromosome-level genome assembly of beet webworm, Loxostege sticticalis.</title>
        <authorList>
            <person name="Zhang Y."/>
        </authorList>
    </citation>
    <scope>NUCLEOTIDE SEQUENCE [LARGE SCALE GENOMIC DNA]</scope>
    <source>
        <strain evidence="7">AQ026</strain>
        <tissue evidence="7">Whole body</tissue>
    </source>
</reference>
<dbReference type="InterPro" id="IPR051722">
    <property type="entry name" value="Endocytosis_PI4K-reg_protein"/>
</dbReference>
<dbReference type="SUPFAM" id="SSF48452">
    <property type="entry name" value="TPR-like"/>
    <property type="match status" value="2"/>
</dbReference>
<feature type="repeat" description="TPR" evidence="5">
    <location>
        <begin position="728"/>
        <end position="761"/>
    </location>
</feature>
<evidence type="ECO:0000256" key="5">
    <source>
        <dbReference type="PROSITE-ProRule" id="PRU00339"/>
    </source>
</evidence>
<keyword evidence="3 5" id="KW-0802">TPR repeat</keyword>
<dbReference type="PANTHER" id="PTHR23083">
    <property type="entry name" value="TETRATRICOPEPTIDE REPEAT PROTEIN, TPR"/>
    <property type="match status" value="1"/>
</dbReference>
<dbReference type="Pfam" id="PF13181">
    <property type="entry name" value="TPR_8"/>
    <property type="match status" value="1"/>
</dbReference>